<dbReference type="AlphaFoldDB" id="A0A150IHE8"/>
<protein>
    <submittedName>
        <fullName evidence="1">Uncharacterized protein</fullName>
    </submittedName>
</protein>
<dbReference type="Proteomes" id="UP000075398">
    <property type="component" value="Unassembled WGS sequence"/>
</dbReference>
<evidence type="ECO:0000313" key="1">
    <source>
        <dbReference type="EMBL" id="KYC44369.1"/>
    </source>
</evidence>
<accession>A0A150IHE8</accession>
<proteinExistence type="predicted"/>
<sequence>METKSYTHSRVVSDYECESRTLESNEICQIEAEEHDEKLFEEITATFGDGWTLEYDNNQSGTTCYAQFLLADDAWADISISFYRDGSVYNDAQTFYYEAASIEEFRAEVQELYDQYVHKILTLLAERVKDKEFDTVDVSYELSEIFDFDLDNEDDDDRRMIKAVIQNLDDDIIEELDTYEYLEKDSVYMKSLKL</sequence>
<gene>
    <name evidence="1" type="ORF">AMQ22_02312</name>
</gene>
<dbReference type="EMBL" id="LNGC01000288">
    <property type="protein sequence ID" value="KYC44369.1"/>
    <property type="molecule type" value="Genomic_DNA"/>
</dbReference>
<reference evidence="1 2" key="1">
    <citation type="journal article" date="2016" name="ISME J.">
        <title>Chasing the elusive Euryarchaeota class WSA2: genomes reveal a uniquely fastidious methyl-reducing methanogen.</title>
        <authorList>
            <person name="Nobu M.K."/>
            <person name="Narihiro T."/>
            <person name="Kuroda K."/>
            <person name="Mei R."/>
            <person name="Liu W.T."/>
        </authorList>
    </citation>
    <scope>NUCLEOTIDE SEQUENCE [LARGE SCALE GENOMIC DNA]</scope>
    <source>
        <strain evidence="1">U1lsi0528_Bin055</strain>
    </source>
</reference>
<organism evidence="1 2">
    <name type="scientific">Candidatus Methanofastidiosum methylothiophilum</name>
    <dbReference type="NCBI Taxonomy" id="1705564"/>
    <lineage>
        <taxon>Archaea</taxon>
        <taxon>Methanobacteriati</taxon>
        <taxon>Methanobacteriota</taxon>
        <taxon>Stenosarchaea group</taxon>
        <taxon>Candidatus Methanofastidiosia</taxon>
        <taxon>Candidatus Methanofastidiosales</taxon>
        <taxon>Candidatus Methanofastidiosaceae</taxon>
        <taxon>Candidatus Methanofastidiosum</taxon>
    </lineage>
</organism>
<comment type="caution">
    <text evidence="1">The sequence shown here is derived from an EMBL/GenBank/DDBJ whole genome shotgun (WGS) entry which is preliminary data.</text>
</comment>
<evidence type="ECO:0000313" key="2">
    <source>
        <dbReference type="Proteomes" id="UP000075398"/>
    </source>
</evidence>
<name>A0A150IHE8_9EURY</name>